<protein>
    <submittedName>
        <fullName evidence="6">Methyl-accepting chemotaxis protein</fullName>
    </submittedName>
</protein>
<dbReference type="PROSITE" id="PS50111">
    <property type="entry name" value="CHEMOTAXIS_TRANSDUC_2"/>
    <property type="match status" value="1"/>
</dbReference>
<comment type="similarity">
    <text evidence="2">Belongs to the methyl-accepting chemotaxis (MCP) protein family.</text>
</comment>
<dbReference type="PRINTS" id="PR00260">
    <property type="entry name" value="CHEMTRNSDUCR"/>
</dbReference>
<organism evidence="6 7">
    <name type="scientific">Actinoplanes teichomyceticus</name>
    <dbReference type="NCBI Taxonomy" id="1867"/>
    <lineage>
        <taxon>Bacteria</taxon>
        <taxon>Bacillati</taxon>
        <taxon>Actinomycetota</taxon>
        <taxon>Actinomycetes</taxon>
        <taxon>Micromonosporales</taxon>
        <taxon>Micromonosporaceae</taxon>
        <taxon>Actinoplanes</taxon>
    </lineage>
</organism>
<evidence type="ECO:0000313" key="6">
    <source>
        <dbReference type="EMBL" id="TWG25242.1"/>
    </source>
</evidence>
<evidence type="ECO:0000256" key="2">
    <source>
        <dbReference type="ARBA" id="ARBA00029447"/>
    </source>
</evidence>
<dbReference type="RefSeq" id="WP_122980796.1">
    <property type="nucleotide sequence ID" value="NZ_BOMX01000007.1"/>
</dbReference>
<sequence>MPSLLRRFAPTSPPEPAEQGVRGDVVAEALQPVPSYCDVIDGHVRDVIDQTNEAARGILQQLVKVDSLAEVMAGDVSQLAGTLSRTETELSQVSASNDQLVGRLISYFLYRDHQIRALVDQMRELNQHVTQIEEVSRATNILALNAMIEAVRAGDAGEGFSVVADEVRKLAHRSSEAAQGIGSSIADLTAKLDAVLSDDSHFDAGRETPPMKEDTAMTRRLGGIANAQREMSQMVSGILRDTVTAARQVQQSSDALTTETTGAVGHVQFQDISRQMLEHVGNAVADVRRQCEDVAAYARGEVDADEVRQRAIDVEDLRARHVMARQRHTHAEQTGATAQNGTEPFIELF</sequence>
<keyword evidence="7" id="KW-1185">Reference proteome</keyword>
<dbReference type="OrthoDB" id="2489132at2"/>
<name>A0A561WMZ0_ACTTI</name>
<dbReference type="GO" id="GO:0007165">
    <property type="term" value="P:signal transduction"/>
    <property type="evidence" value="ECO:0007669"/>
    <property type="project" value="UniProtKB-KW"/>
</dbReference>
<accession>A0A561WMZ0</accession>
<gene>
    <name evidence="6" type="ORF">FHX34_101208</name>
</gene>
<dbReference type="AlphaFoldDB" id="A0A561WMZ0"/>
<dbReference type="Gene3D" id="1.10.287.950">
    <property type="entry name" value="Methyl-accepting chemotaxis protein"/>
    <property type="match status" value="1"/>
</dbReference>
<reference evidence="6 7" key="1">
    <citation type="submission" date="2019-06" db="EMBL/GenBank/DDBJ databases">
        <title>Sequencing the genomes of 1000 actinobacteria strains.</title>
        <authorList>
            <person name="Klenk H.-P."/>
        </authorList>
    </citation>
    <scope>NUCLEOTIDE SEQUENCE [LARGE SCALE GENOMIC DNA]</scope>
    <source>
        <strain evidence="6 7">DSM 43866</strain>
    </source>
</reference>
<dbReference type="SUPFAM" id="SSF58104">
    <property type="entry name" value="Methyl-accepting chemotaxis protein (MCP) signaling domain"/>
    <property type="match status" value="1"/>
</dbReference>
<dbReference type="GO" id="GO:0004888">
    <property type="term" value="F:transmembrane signaling receptor activity"/>
    <property type="evidence" value="ECO:0007669"/>
    <property type="project" value="InterPro"/>
</dbReference>
<feature type="compositionally biased region" description="Polar residues" evidence="4">
    <location>
        <begin position="332"/>
        <end position="342"/>
    </location>
</feature>
<dbReference type="Proteomes" id="UP000320239">
    <property type="component" value="Unassembled WGS sequence"/>
</dbReference>
<evidence type="ECO:0000313" key="7">
    <source>
        <dbReference type="Proteomes" id="UP000320239"/>
    </source>
</evidence>
<feature type="region of interest" description="Disordered" evidence="4">
    <location>
        <begin position="1"/>
        <end position="21"/>
    </location>
</feature>
<evidence type="ECO:0000256" key="3">
    <source>
        <dbReference type="PROSITE-ProRule" id="PRU00284"/>
    </source>
</evidence>
<dbReference type="GO" id="GO:0006935">
    <property type="term" value="P:chemotaxis"/>
    <property type="evidence" value="ECO:0007669"/>
    <property type="project" value="InterPro"/>
</dbReference>
<dbReference type="InterPro" id="IPR004089">
    <property type="entry name" value="MCPsignal_dom"/>
</dbReference>
<dbReference type="EMBL" id="VIWY01000001">
    <property type="protein sequence ID" value="TWG25242.1"/>
    <property type="molecule type" value="Genomic_DNA"/>
</dbReference>
<feature type="region of interest" description="Disordered" evidence="4">
    <location>
        <begin position="326"/>
        <end position="349"/>
    </location>
</feature>
<dbReference type="InterPro" id="IPR004090">
    <property type="entry name" value="Chemotax_Me-accpt_rcpt"/>
</dbReference>
<dbReference type="Pfam" id="PF00015">
    <property type="entry name" value="MCPsignal"/>
    <property type="match status" value="1"/>
</dbReference>
<dbReference type="PANTHER" id="PTHR32089">
    <property type="entry name" value="METHYL-ACCEPTING CHEMOTAXIS PROTEIN MCPB"/>
    <property type="match status" value="1"/>
</dbReference>
<dbReference type="PANTHER" id="PTHR32089:SF41">
    <property type="entry name" value="METHYL-ACCEPTING CHEMOTAXIS PROTEIN"/>
    <property type="match status" value="1"/>
</dbReference>
<feature type="domain" description="Methyl-accepting transducer" evidence="5">
    <location>
        <begin position="115"/>
        <end position="268"/>
    </location>
</feature>
<dbReference type="GO" id="GO:0016020">
    <property type="term" value="C:membrane"/>
    <property type="evidence" value="ECO:0007669"/>
    <property type="project" value="InterPro"/>
</dbReference>
<proteinExistence type="inferred from homology"/>
<dbReference type="SMART" id="SM00283">
    <property type="entry name" value="MA"/>
    <property type="match status" value="1"/>
</dbReference>
<evidence type="ECO:0000259" key="5">
    <source>
        <dbReference type="PROSITE" id="PS50111"/>
    </source>
</evidence>
<comment type="caution">
    <text evidence="6">The sequence shown here is derived from an EMBL/GenBank/DDBJ whole genome shotgun (WGS) entry which is preliminary data.</text>
</comment>
<keyword evidence="1 3" id="KW-0807">Transducer</keyword>
<evidence type="ECO:0000256" key="4">
    <source>
        <dbReference type="SAM" id="MobiDB-lite"/>
    </source>
</evidence>
<evidence type="ECO:0000256" key="1">
    <source>
        <dbReference type="ARBA" id="ARBA00023224"/>
    </source>
</evidence>